<keyword evidence="8" id="KW-0136">Cellulose degradation</keyword>
<dbReference type="InterPro" id="IPR033126">
    <property type="entry name" value="Glyco_hydro_9_Asp/Glu_AS"/>
</dbReference>
<dbReference type="SUPFAM" id="SSF81296">
    <property type="entry name" value="E set domains"/>
    <property type="match status" value="1"/>
</dbReference>
<dbReference type="AlphaFoldDB" id="A0A290QDF6"/>
<accession>A0A290QDF6</accession>
<dbReference type="RefSeq" id="WP_096055918.1">
    <property type="nucleotide sequence ID" value="NZ_CP023344.1"/>
</dbReference>
<evidence type="ECO:0000256" key="5">
    <source>
        <dbReference type="ARBA" id="ARBA00023326"/>
    </source>
</evidence>
<comment type="catalytic activity">
    <reaction evidence="8">
        <text>Endohydrolysis of (1-&gt;4)-beta-D-glucosidic linkages in cellulose, lichenin and cereal beta-D-glucans.</text>
        <dbReference type="EC" id="3.2.1.4"/>
    </reaction>
</comment>
<dbReference type="InterPro" id="IPR018221">
    <property type="entry name" value="Glyco_hydro_9_His_AS"/>
</dbReference>
<feature type="active site" evidence="7">
    <location>
        <position position="528"/>
    </location>
</feature>
<dbReference type="PROSITE" id="PS00592">
    <property type="entry name" value="GH9_2"/>
    <property type="match status" value="1"/>
</dbReference>
<organism evidence="11 12">
    <name type="scientific">Nibricoccus aquaticus</name>
    <dbReference type="NCBI Taxonomy" id="2576891"/>
    <lineage>
        <taxon>Bacteria</taxon>
        <taxon>Pseudomonadati</taxon>
        <taxon>Verrucomicrobiota</taxon>
        <taxon>Opitutia</taxon>
        <taxon>Opitutales</taxon>
        <taxon>Opitutaceae</taxon>
        <taxon>Nibricoccus</taxon>
    </lineage>
</organism>
<dbReference type="InterPro" id="IPR014756">
    <property type="entry name" value="Ig_E-set"/>
</dbReference>
<evidence type="ECO:0000256" key="1">
    <source>
        <dbReference type="ARBA" id="ARBA00007072"/>
    </source>
</evidence>
<feature type="active site" evidence="7">
    <location>
        <position position="537"/>
    </location>
</feature>
<dbReference type="Gene3D" id="1.50.10.10">
    <property type="match status" value="1"/>
</dbReference>
<keyword evidence="8" id="KW-0732">Signal</keyword>
<feature type="domain" description="Cellulase Ig-like" evidence="10">
    <location>
        <begin position="28"/>
        <end position="110"/>
    </location>
</feature>
<evidence type="ECO:0000256" key="8">
    <source>
        <dbReference type="RuleBase" id="RU361166"/>
    </source>
</evidence>
<dbReference type="EC" id="3.2.1.4" evidence="8"/>
<dbReference type="SUPFAM" id="SSF48208">
    <property type="entry name" value="Six-hairpin glycosidases"/>
    <property type="match status" value="1"/>
</dbReference>
<feature type="chain" id="PRO_5011829855" description="Endoglucanase" evidence="8">
    <location>
        <begin position="19"/>
        <end position="559"/>
    </location>
</feature>
<keyword evidence="12" id="KW-1185">Reference proteome</keyword>
<sequence length="559" mass="61345">MRLTFLLTLLTLGLVAHAADKPLNLTPGAAIRVNSIGFLPTSTKQATALATAKTFRVLRIDSTGEQEVFSATASAPLQTATTDTRETLRTLDFSAVTEPGRYLIEVPDLGRSAPFTIGNDLWNVPFTTVTRAMYLWRCGTEVTGTHNGVTYHQHACHLADGWLDHVGGGHTRRASTGGWHDAGDYNKYVVNAGVTVGLMLKALEHFPNRISALNLGIPESANTTPDLLDEIRWELEWLFTMQLEDGRVYHKLSSPDFRFWGPAANDKDPRYLAPWGTNATAHFTAMMAAAARHFRAHDAAFADRCLKAAELSWACLLKHPQQIDPDQSAFQTGGYGAPDHSARLWAAAELWETTGDAAVLREFEIRASKVAFSENGPGWGDVNDLGLATYLRSGHTTKESDPRNPALVRRLTDDLIAHADRAVTTAASNSHSRPLGVERQDWSWGCNGNVAGQTLQLHLADRLHPDPRYRETALLALGHLFGRNYHGRSYVTGLGANPPQHPHDRRGEPAWPGYLVGGAWPDGRSWVDELGSYERNEIAINWNAALIYALAAFVEPAAK</sequence>
<evidence type="ECO:0000256" key="4">
    <source>
        <dbReference type="ARBA" id="ARBA00023295"/>
    </source>
</evidence>
<gene>
    <name evidence="11" type="ORF">CMV30_10165</name>
</gene>
<dbReference type="Gene3D" id="2.60.40.10">
    <property type="entry name" value="Immunoglobulins"/>
    <property type="match status" value="1"/>
</dbReference>
<evidence type="ECO:0000259" key="10">
    <source>
        <dbReference type="Pfam" id="PF02927"/>
    </source>
</evidence>
<evidence type="ECO:0000256" key="6">
    <source>
        <dbReference type="PROSITE-ProRule" id="PRU10059"/>
    </source>
</evidence>
<evidence type="ECO:0000313" key="12">
    <source>
        <dbReference type="Proteomes" id="UP000217265"/>
    </source>
</evidence>
<keyword evidence="2 6" id="KW-0378">Hydrolase</keyword>
<dbReference type="OrthoDB" id="181713at2"/>
<dbReference type="KEGG" id="vbh:CMV30_10165"/>
<evidence type="ECO:0000256" key="3">
    <source>
        <dbReference type="ARBA" id="ARBA00023277"/>
    </source>
</evidence>
<dbReference type="GO" id="GO:0030245">
    <property type="term" value="P:cellulose catabolic process"/>
    <property type="evidence" value="ECO:0007669"/>
    <property type="project" value="UniProtKB-KW"/>
</dbReference>
<feature type="signal peptide" evidence="8">
    <location>
        <begin position="1"/>
        <end position="18"/>
    </location>
</feature>
<dbReference type="PANTHER" id="PTHR22298">
    <property type="entry name" value="ENDO-1,4-BETA-GLUCANASE"/>
    <property type="match status" value="1"/>
</dbReference>
<dbReference type="Pfam" id="PF00759">
    <property type="entry name" value="Glyco_hydro_9"/>
    <property type="match status" value="1"/>
</dbReference>
<dbReference type="InterPro" id="IPR001701">
    <property type="entry name" value="Glyco_hydro_9"/>
</dbReference>
<dbReference type="InterPro" id="IPR008928">
    <property type="entry name" value="6-hairpin_glycosidase_sf"/>
</dbReference>
<dbReference type="PROSITE" id="PS00698">
    <property type="entry name" value="GH9_3"/>
    <property type="match status" value="1"/>
</dbReference>
<protein>
    <recommendedName>
        <fullName evidence="8">Endoglucanase</fullName>
        <ecNumber evidence="8">3.2.1.4</ecNumber>
    </recommendedName>
</protein>
<evidence type="ECO:0000313" key="11">
    <source>
        <dbReference type="EMBL" id="ATC64286.1"/>
    </source>
</evidence>
<reference evidence="11 12" key="1">
    <citation type="submission" date="2017-09" db="EMBL/GenBank/DDBJ databases">
        <title>Complete genome sequence of Verrucomicrobial strain HZ-65, isolated from freshwater.</title>
        <authorList>
            <person name="Choi A."/>
        </authorList>
    </citation>
    <scope>NUCLEOTIDE SEQUENCE [LARGE SCALE GENOMIC DNA]</scope>
    <source>
        <strain evidence="11 12">HZ-65</strain>
    </source>
</reference>
<evidence type="ECO:0000259" key="9">
    <source>
        <dbReference type="Pfam" id="PF00759"/>
    </source>
</evidence>
<feature type="domain" description="Glycoside hydrolase family 9" evidence="9">
    <location>
        <begin position="128"/>
        <end position="550"/>
    </location>
</feature>
<dbReference type="Proteomes" id="UP000217265">
    <property type="component" value="Chromosome"/>
</dbReference>
<dbReference type="GO" id="GO:0008810">
    <property type="term" value="F:cellulase activity"/>
    <property type="evidence" value="ECO:0007669"/>
    <property type="project" value="UniProtKB-EC"/>
</dbReference>
<evidence type="ECO:0000256" key="2">
    <source>
        <dbReference type="ARBA" id="ARBA00022801"/>
    </source>
</evidence>
<comment type="similarity">
    <text evidence="1 6 8">Belongs to the glycosyl hydrolase 9 (cellulase E) family.</text>
</comment>
<keyword evidence="4 6" id="KW-0326">Glycosidase</keyword>
<evidence type="ECO:0000256" key="7">
    <source>
        <dbReference type="PROSITE-ProRule" id="PRU10060"/>
    </source>
</evidence>
<feature type="active site" evidence="6">
    <location>
        <position position="503"/>
    </location>
</feature>
<dbReference type="Pfam" id="PF02927">
    <property type="entry name" value="CelD_N"/>
    <property type="match status" value="1"/>
</dbReference>
<keyword evidence="3 6" id="KW-0119">Carbohydrate metabolism</keyword>
<dbReference type="EMBL" id="CP023344">
    <property type="protein sequence ID" value="ATC64286.1"/>
    <property type="molecule type" value="Genomic_DNA"/>
</dbReference>
<name>A0A290QDF6_9BACT</name>
<dbReference type="InterPro" id="IPR013783">
    <property type="entry name" value="Ig-like_fold"/>
</dbReference>
<proteinExistence type="inferred from homology"/>
<dbReference type="InterPro" id="IPR004197">
    <property type="entry name" value="Cellulase_Ig-like"/>
</dbReference>
<keyword evidence="5 6" id="KW-0624">Polysaccharide degradation</keyword>
<dbReference type="InterPro" id="IPR012341">
    <property type="entry name" value="6hp_glycosidase-like_sf"/>
</dbReference>
<dbReference type="CDD" id="cd02850">
    <property type="entry name" value="E_set_Cellulase_N"/>
    <property type="match status" value="1"/>
</dbReference>